<name>A0A7U2NPS1_PHANO</name>
<dbReference type="VEuPathDB" id="FungiDB:JI435_445100"/>
<accession>A0A7U2NPS1</accession>
<dbReference type="Proteomes" id="UP000663193">
    <property type="component" value="Chromosome 19"/>
</dbReference>
<sequence>MTARQDMERLNPASIHTFQLDMGHPEVYEHLYYYNAFAQTVALEDLHHLSNMRDTALWQKFSQVPIMAQSLTGSSCRANISGNLKLDSFYTFALADIVFTREQVHVHHSTGSIAGISPSPSRRMENRISLSKKLSQPRIAYCLAPFHETCPSIGMLVAEERIDATYLQLQPHTSATLTSQ</sequence>
<dbReference type="EMBL" id="CP069041">
    <property type="protein sequence ID" value="QRD05969.1"/>
    <property type="molecule type" value="Genomic_DNA"/>
</dbReference>
<proteinExistence type="predicted"/>
<dbReference type="AlphaFoldDB" id="A0A7U2NPS1"/>
<gene>
    <name evidence="1" type="ORF">JI435_445100</name>
</gene>
<organism evidence="1 2">
    <name type="scientific">Phaeosphaeria nodorum (strain SN15 / ATCC MYA-4574 / FGSC 10173)</name>
    <name type="common">Glume blotch fungus</name>
    <name type="synonym">Parastagonospora nodorum</name>
    <dbReference type="NCBI Taxonomy" id="321614"/>
    <lineage>
        <taxon>Eukaryota</taxon>
        <taxon>Fungi</taxon>
        <taxon>Dikarya</taxon>
        <taxon>Ascomycota</taxon>
        <taxon>Pezizomycotina</taxon>
        <taxon>Dothideomycetes</taxon>
        <taxon>Pleosporomycetidae</taxon>
        <taxon>Pleosporales</taxon>
        <taxon>Pleosporineae</taxon>
        <taxon>Phaeosphaeriaceae</taxon>
        <taxon>Parastagonospora</taxon>
    </lineage>
</organism>
<evidence type="ECO:0000313" key="1">
    <source>
        <dbReference type="EMBL" id="QRD05969.1"/>
    </source>
</evidence>
<reference evidence="2" key="1">
    <citation type="journal article" date="2021" name="BMC Genomics">
        <title>Chromosome-level genome assembly and manually-curated proteome of model necrotroph Parastagonospora nodorum Sn15 reveals a genome-wide trove of candidate effector homologs, and redundancy of virulence-related functions within an accessory chromosome.</title>
        <authorList>
            <person name="Bertazzoni S."/>
            <person name="Jones D.A.B."/>
            <person name="Phan H.T."/>
            <person name="Tan K.-C."/>
            <person name="Hane J.K."/>
        </authorList>
    </citation>
    <scope>NUCLEOTIDE SEQUENCE [LARGE SCALE GENOMIC DNA]</scope>
    <source>
        <strain evidence="2">SN15 / ATCC MYA-4574 / FGSC 10173)</strain>
    </source>
</reference>
<evidence type="ECO:0000313" key="2">
    <source>
        <dbReference type="Proteomes" id="UP000663193"/>
    </source>
</evidence>
<keyword evidence="2" id="KW-1185">Reference proteome</keyword>
<protein>
    <submittedName>
        <fullName evidence="1">Uncharacterized protein</fullName>
    </submittedName>
</protein>